<evidence type="ECO:0000313" key="1">
    <source>
        <dbReference type="EMBL" id="CAG6690050.1"/>
    </source>
</evidence>
<protein>
    <submittedName>
        <fullName evidence="1">Uncharacterized protein</fullName>
    </submittedName>
</protein>
<dbReference type="AlphaFoldDB" id="A0A8D8XCY9"/>
<proteinExistence type="predicted"/>
<accession>A0A8D8XCY9</accession>
<name>A0A8D8XCY9_9HEMI</name>
<organism evidence="1">
    <name type="scientific">Cacopsylla melanoneura</name>
    <dbReference type="NCBI Taxonomy" id="428564"/>
    <lineage>
        <taxon>Eukaryota</taxon>
        <taxon>Metazoa</taxon>
        <taxon>Ecdysozoa</taxon>
        <taxon>Arthropoda</taxon>
        <taxon>Hexapoda</taxon>
        <taxon>Insecta</taxon>
        <taxon>Pterygota</taxon>
        <taxon>Neoptera</taxon>
        <taxon>Paraneoptera</taxon>
        <taxon>Hemiptera</taxon>
        <taxon>Sternorrhyncha</taxon>
        <taxon>Psylloidea</taxon>
        <taxon>Psyllidae</taxon>
        <taxon>Psyllinae</taxon>
        <taxon>Cacopsylla</taxon>
    </lineage>
</organism>
<dbReference type="EMBL" id="HBUF01344779">
    <property type="protein sequence ID" value="CAG6708116.1"/>
    <property type="molecule type" value="Transcribed_RNA"/>
</dbReference>
<sequence length="109" mass="13561">MMKTKNILTRRRQFRRRQFPKKKWMWMCQMKGRKNRNLLLNQTKRKRVERKVKMPLKTICLMKKMNPNLPNQRLLARKLPERIRSLNFWETLMKKMKEKIVSTRTGEET</sequence>
<reference evidence="1" key="1">
    <citation type="submission" date="2021-05" db="EMBL/GenBank/DDBJ databases">
        <authorList>
            <person name="Alioto T."/>
            <person name="Alioto T."/>
            <person name="Gomez Garrido J."/>
        </authorList>
    </citation>
    <scope>NUCLEOTIDE SEQUENCE</scope>
</reference>
<dbReference type="EMBL" id="HBUF01295601">
    <property type="protein sequence ID" value="CAG6690050.1"/>
    <property type="molecule type" value="Transcribed_RNA"/>
</dbReference>
<dbReference type="EMBL" id="HBUF01591258">
    <property type="protein sequence ID" value="CAG6773469.1"/>
    <property type="molecule type" value="Transcribed_RNA"/>
</dbReference>
<dbReference type="EMBL" id="HBUF01344781">
    <property type="protein sequence ID" value="CAG6708125.1"/>
    <property type="molecule type" value="Transcribed_RNA"/>
</dbReference>
<dbReference type="EMBL" id="HBUF01344778">
    <property type="protein sequence ID" value="CAG6708112.1"/>
    <property type="molecule type" value="Transcribed_RNA"/>
</dbReference>